<organism evidence="2 3">
    <name type="scientific">Panicum hallii var. hallii</name>
    <dbReference type="NCBI Taxonomy" id="1504633"/>
    <lineage>
        <taxon>Eukaryota</taxon>
        <taxon>Viridiplantae</taxon>
        <taxon>Streptophyta</taxon>
        <taxon>Embryophyta</taxon>
        <taxon>Tracheophyta</taxon>
        <taxon>Spermatophyta</taxon>
        <taxon>Magnoliopsida</taxon>
        <taxon>Liliopsida</taxon>
        <taxon>Poales</taxon>
        <taxon>Poaceae</taxon>
        <taxon>PACMAD clade</taxon>
        <taxon>Panicoideae</taxon>
        <taxon>Panicodae</taxon>
        <taxon>Paniceae</taxon>
        <taxon>Panicinae</taxon>
        <taxon>Panicum</taxon>
        <taxon>Panicum sect. Panicum</taxon>
    </lineage>
</organism>
<evidence type="ECO:0000256" key="1">
    <source>
        <dbReference type="SAM" id="MobiDB-lite"/>
    </source>
</evidence>
<feature type="compositionally biased region" description="Low complexity" evidence="1">
    <location>
        <begin position="144"/>
        <end position="162"/>
    </location>
</feature>
<feature type="compositionally biased region" description="Basic and acidic residues" evidence="1">
    <location>
        <begin position="29"/>
        <end position="43"/>
    </location>
</feature>
<accession>A0A2T7F7R6</accession>
<evidence type="ECO:0000313" key="2">
    <source>
        <dbReference type="EMBL" id="PUZ76121.1"/>
    </source>
</evidence>
<proteinExistence type="predicted"/>
<feature type="region of interest" description="Disordered" evidence="1">
    <location>
        <begin position="1"/>
        <end position="174"/>
    </location>
</feature>
<sequence>MEHRATAAEATHATQRGSAGESPLLRRAVPRDPLSELLQERTASEPGGQNPSAATTVEAAAAARRGSAGCTSSVSTAREPSSAGGEAPLHATPSPRIHLSNSSKNGLHLNPATETPPPPPPRRQRQRLRRTPQVAPPPSRKRGSQAPRAASPHSRAAPSLPRLTISLPRPMRCW</sequence>
<dbReference type="OrthoDB" id="10626072at2759"/>
<dbReference type="AlphaFoldDB" id="A0A2T7F7R6"/>
<name>A0A2T7F7R6_9POAL</name>
<dbReference type="Proteomes" id="UP000244336">
    <property type="component" value="Chromosome 1"/>
</dbReference>
<protein>
    <submittedName>
        <fullName evidence="2">Uncharacterized protein</fullName>
    </submittedName>
</protein>
<feature type="compositionally biased region" description="Low complexity" evidence="1">
    <location>
        <begin position="52"/>
        <end position="69"/>
    </location>
</feature>
<keyword evidence="3" id="KW-1185">Reference proteome</keyword>
<reference evidence="2 3" key="1">
    <citation type="submission" date="2018-04" db="EMBL/GenBank/DDBJ databases">
        <title>WGS assembly of Panicum hallii var. hallii HAL2.</title>
        <authorList>
            <person name="Lovell J."/>
            <person name="Jenkins J."/>
            <person name="Lowry D."/>
            <person name="Mamidi S."/>
            <person name="Sreedasyam A."/>
            <person name="Weng X."/>
            <person name="Barry K."/>
            <person name="Bonette J."/>
            <person name="Campitelli B."/>
            <person name="Daum C."/>
            <person name="Gordon S."/>
            <person name="Gould B."/>
            <person name="Lipzen A."/>
            <person name="MacQueen A."/>
            <person name="Palacio-Mejia J."/>
            <person name="Plott C."/>
            <person name="Shakirov E."/>
            <person name="Shu S."/>
            <person name="Yoshinaga Y."/>
            <person name="Zane M."/>
            <person name="Rokhsar D."/>
            <person name="Grimwood J."/>
            <person name="Schmutz J."/>
            <person name="Juenger T."/>
        </authorList>
    </citation>
    <scope>NUCLEOTIDE SEQUENCE [LARGE SCALE GENOMIC DNA]</scope>
    <source>
        <strain evidence="3">cv. HAL2</strain>
    </source>
</reference>
<gene>
    <name evidence="2" type="ORF">GQ55_1G264500</name>
</gene>
<dbReference type="Gramene" id="PUZ76121">
    <property type="protein sequence ID" value="PUZ76121"/>
    <property type="gene ID" value="GQ55_1G264500"/>
</dbReference>
<feature type="compositionally biased region" description="Polar residues" evidence="1">
    <location>
        <begin position="70"/>
        <end position="79"/>
    </location>
</feature>
<evidence type="ECO:0000313" key="3">
    <source>
        <dbReference type="Proteomes" id="UP000244336"/>
    </source>
</evidence>
<dbReference type="EMBL" id="CM009749">
    <property type="protein sequence ID" value="PUZ76121.1"/>
    <property type="molecule type" value="Genomic_DNA"/>
</dbReference>